<feature type="transmembrane region" description="Helical" evidence="2">
    <location>
        <begin position="145"/>
        <end position="166"/>
    </location>
</feature>
<keyword evidence="2" id="KW-0472">Membrane</keyword>
<evidence type="ECO:0000313" key="4">
    <source>
        <dbReference type="EMBL" id="OJH34798.1"/>
    </source>
</evidence>
<organism evidence="4 5">
    <name type="scientific">Cystobacter ferrugineus</name>
    <dbReference type="NCBI Taxonomy" id="83449"/>
    <lineage>
        <taxon>Bacteria</taxon>
        <taxon>Pseudomonadati</taxon>
        <taxon>Myxococcota</taxon>
        <taxon>Myxococcia</taxon>
        <taxon>Myxococcales</taxon>
        <taxon>Cystobacterineae</taxon>
        <taxon>Archangiaceae</taxon>
        <taxon>Cystobacter</taxon>
    </lineage>
</organism>
<evidence type="ECO:0000256" key="2">
    <source>
        <dbReference type="SAM" id="Phobius"/>
    </source>
</evidence>
<dbReference type="Proteomes" id="UP000182229">
    <property type="component" value="Unassembled WGS sequence"/>
</dbReference>
<feature type="transmembrane region" description="Helical" evidence="2">
    <location>
        <begin position="108"/>
        <end position="133"/>
    </location>
</feature>
<dbReference type="RefSeq" id="WP_071904279.1">
    <property type="nucleotide sequence ID" value="NZ_MPIN01000017.1"/>
</dbReference>
<feature type="transmembrane region" description="Helical" evidence="2">
    <location>
        <begin position="80"/>
        <end position="101"/>
    </location>
</feature>
<keyword evidence="5" id="KW-1185">Reference proteome</keyword>
<protein>
    <submittedName>
        <fullName evidence="4">Uncharacterized protein</fullName>
    </submittedName>
</protein>
<gene>
    <name evidence="4" type="ORF">BON30_42360</name>
</gene>
<dbReference type="AlphaFoldDB" id="A0A1L9AXR6"/>
<evidence type="ECO:0000256" key="3">
    <source>
        <dbReference type="SAM" id="SignalP"/>
    </source>
</evidence>
<feature type="region of interest" description="Disordered" evidence="1">
    <location>
        <begin position="24"/>
        <end position="64"/>
    </location>
</feature>
<dbReference type="EMBL" id="MPIN01000017">
    <property type="protein sequence ID" value="OJH34798.1"/>
    <property type="molecule type" value="Genomic_DNA"/>
</dbReference>
<reference evidence="5" key="1">
    <citation type="submission" date="2016-11" db="EMBL/GenBank/DDBJ databases">
        <authorList>
            <person name="Shukria A."/>
            <person name="Stevens D.C."/>
        </authorList>
    </citation>
    <scope>NUCLEOTIDE SEQUENCE [LARGE SCALE GENOMIC DNA]</scope>
    <source>
        <strain evidence="5">Cbfe23</strain>
    </source>
</reference>
<reference evidence="4 5" key="2">
    <citation type="submission" date="2016-12" db="EMBL/GenBank/DDBJ databases">
        <title>Draft Genome Sequence of Cystobacter ferrugineus Strain Cbfe23.</title>
        <authorList>
            <person name="Akbar S."/>
            <person name="Dowd S.E."/>
            <person name="Stevens D.C."/>
        </authorList>
    </citation>
    <scope>NUCLEOTIDE SEQUENCE [LARGE SCALE GENOMIC DNA]</scope>
    <source>
        <strain evidence="4 5">Cbfe23</strain>
    </source>
</reference>
<keyword evidence="2" id="KW-0812">Transmembrane</keyword>
<keyword evidence="2" id="KW-1133">Transmembrane helix</keyword>
<comment type="caution">
    <text evidence="4">The sequence shown here is derived from an EMBL/GenBank/DDBJ whole genome shotgun (WGS) entry which is preliminary data.</text>
</comment>
<feature type="chain" id="PRO_5012431228" evidence="3">
    <location>
        <begin position="24"/>
        <end position="242"/>
    </location>
</feature>
<keyword evidence="3" id="KW-0732">Signal</keyword>
<proteinExistence type="predicted"/>
<feature type="transmembrane region" description="Helical" evidence="2">
    <location>
        <begin position="178"/>
        <end position="196"/>
    </location>
</feature>
<name>A0A1L9AXR6_9BACT</name>
<sequence length="242" mass="24266">MSRPVFATFASLLLMLCPLASPAAQEPAPDAGDAPTRLALMPEGGDAPRNIEPPLPAQRPLGRRPVNASPQMALDAPVPAGAWAVYGAFTLVPLGGLYGASRLDGERLWVTAAQTAAGTAVGALPGSLLFLQPPEAGGRWAEADVAAFGAGLVLTPPLAALGTWGVGELAGGGGQGRAFLGALGGAAVGTLLGVALHGVMEEVVGNRDALASFRKAIALGFIGSGSTVGYQWAASGSRARRR</sequence>
<dbReference type="OrthoDB" id="5383101at2"/>
<evidence type="ECO:0000313" key="5">
    <source>
        <dbReference type="Proteomes" id="UP000182229"/>
    </source>
</evidence>
<dbReference type="STRING" id="83449.BON30_42360"/>
<feature type="signal peptide" evidence="3">
    <location>
        <begin position="1"/>
        <end position="23"/>
    </location>
</feature>
<evidence type="ECO:0000256" key="1">
    <source>
        <dbReference type="SAM" id="MobiDB-lite"/>
    </source>
</evidence>
<feature type="transmembrane region" description="Helical" evidence="2">
    <location>
        <begin position="216"/>
        <end position="233"/>
    </location>
</feature>
<accession>A0A1L9AXR6</accession>